<organism evidence="2 3">
    <name type="scientific">Stratiformator vulcanicus</name>
    <dbReference type="NCBI Taxonomy" id="2527980"/>
    <lineage>
        <taxon>Bacteria</taxon>
        <taxon>Pseudomonadati</taxon>
        <taxon>Planctomycetota</taxon>
        <taxon>Planctomycetia</taxon>
        <taxon>Planctomycetales</taxon>
        <taxon>Planctomycetaceae</taxon>
        <taxon>Stratiformator</taxon>
    </lineage>
</organism>
<evidence type="ECO:0000313" key="3">
    <source>
        <dbReference type="Proteomes" id="UP000317318"/>
    </source>
</evidence>
<dbReference type="KEGG" id="svp:Pan189_22350"/>
<sequence length="690" mass="71892">MRRIGPDFPDLRLLAGGMLAIVAFAALPDGAQADEPDVSALIAGLDSEERQDQLAAIVALGELGPFAEAAVPKLAKFLSGEDLVLQHEAAIALGRMGQSARSTVPDLLPLLKTDSPVLQHSSIVALGRIGEKSDEVLSGLESFLTAESAYLRLAAANSLVSIGVDGEKRGEVIDVLIDELNNQKITVRADASYALSRIGEPAAMPLTKAIAESDPITSIYATEALSGIGSAASGAVGPLKNLINSENPQLRASAVRCLAAISENYVPEVASLTEDKAVPVRLAVASAMGEFAAVSPEEVVEPLKTLLQDPDDSVQIEAITAAGRLGSQAGPLVPLLVDDLMSSEPARALAATDSLASIGKPAVDALAEALNQMQSRALALSALSQIGPDAAPATPRILDLLDEADGDLLTEIFVAIADIGKKAGPQAVERLVEYAKNPKNERRAGAVYALGNIGDADAVPLLKQLVNDTSEDLLPLAASYSLVQLKPDDEAVASSAIPLFIAKLDHEVPRVRVELARMLGEIGPRAAVAKSALAARLSDSSPDVQGEAVVALAKIGAIGPDLLPTVVKLLESPTPSVRYAAAYALGLAGKSASEVVPVFVQNLNSRDEFEKLISAWALVKITDGGPKPDESVEILLTGLQHPEPKIRAGVVDALAIFADRDDVTEALRQHLETESDSDVKAEIEKALGSK</sequence>
<accession>A0A517R1Y0</accession>
<dbReference type="GO" id="GO:0016491">
    <property type="term" value="F:oxidoreductase activity"/>
    <property type="evidence" value="ECO:0007669"/>
    <property type="project" value="TreeGrafter"/>
</dbReference>
<gene>
    <name evidence="2" type="ORF">Pan189_22350</name>
</gene>
<keyword evidence="3" id="KW-1185">Reference proteome</keyword>
<dbReference type="InterPro" id="IPR004155">
    <property type="entry name" value="PBS_lyase_HEAT"/>
</dbReference>
<evidence type="ECO:0000313" key="2">
    <source>
        <dbReference type="EMBL" id="QDT37853.1"/>
    </source>
</evidence>
<dbReference type="InterPro" id="IPR011989">
    <property type="entry name" value="ARM-like"/>
</dbReference>
<comment type="function">
    <text evidence="1">Catalyzes the hydroxylation of the N(6)-(4-aminobutyl)-L-lysine intermediate produced by deoxyhypusine synthase/DHPS on a critical lysine of the eukaryotic translation initiation factor 5A/eIF-5A. This is the second step of the post-translational modification of that lysine into an unusual amino acid residue named hypusine. Hypusination is unique to mature eIF-5A factor and is essential for its function.</text>
</comment>
<dbReference type="Pfam" id="PF13646">
    <property type="entry name" value="HEAT_2"/>
    <property type="match status" value="5"/>
</dbReference>
<dbReference type="AlphaFoldDB" id="A0A517R1Y0"/>
<dbReference type="PANTHER" id="PTHR12697:SF5">
    <property type="entry name" value="DEOXYHYPUSINE HYDROXYLASE"/>
    <property type="match status" value="1"/>
</dbReference>
<evidence type="ECO:0000256" key="1">
    <source>
        <dbReference type="ARBA" id="ARBA00045876"/>
    </source>
</evidence>
<dbReference type="InterPro" id="IPR016024">
    <property type="entry name" value="ARM-type_fold"/>
</dbReference>
<name>A0A517R1Y0_9PLAN</name>
<dbReference type="PROSITE" id="PS50077">
    <property type="entry name" value="HEAT_REPEAT"/>
    <property type="match status" value="2"/>
</dbReference>
<reference evidence="2 3" key="1">
    <citation type="submission" date="2019-02" db="EMBL/GenBank/DDBJ databases">
        <title>Deep-cultivation of Planctomycetes and their phenomic and genomic characterization uncovers novel biology.</title>
        <authorList>
            <person name="Wiegand S."/>
            <person name="Jogler M."/>
            <person name="Boedeker C."/>
            <person name="Pinto D."/>
            <person name="Vollmers J."/>
            <person name="Rivas-Marin E."/>
            <person name="Kohn T."/>
            <person name="Peeters S.H."/>
            <person name="Heuer A."/>
            <person name="Rast P."/>
            <person name="Oberbeckmann S."/>
            <person name="Bunk B."/>
            <person name="Jeske O."/>
            <person name="Meyerdierks A."/>
            <person name="Storesund J.E."/>
            <person name="Kallscheuer N."/>
            <person name="Luecker S."/>
            <person name="Lage O.M."/>
            <person name="Pohl T."/>
            <person name="Merkel B.J."/>
            <person name="Hornburger P."/>
            <person name="Mueller R.-W."/>
            <person name="Bruemmer F."/>
            <person name="Labrenz M."/>
            <person name="Spormann A.M."/>
            <person name="Op den Camp H."/>
            <person name="Overmann J."/>
            <person name="Amann R."/>
            <person name="Jetten M.S.M."/>
            <person name="Mascher T."/>
            <person name="Medema M.H."/>
            <person name="Devos D.P."/>
            <person name="Kaster A.-K."/>
            <person name="Ovreas L."/>
            <person name="Rohde M."/>
            <person name="Galperin M.Y."/>
            <person name="Jogler C."/>
        </authorList>
    </citation>
    <scope>NUCLEOTIDE SEQUENCE [LARGE SCALE GENOMIC DNA]</scope>
    <source>
        <strain evidence="2 3">Pan189</strain>
    </source>
</reference>
<dbReference type="InterPro" id="IPR021133">
    <property type="entry name" value="HEAT_type_2"/>
</dbReference>
<protein>
    <submittedName>
        <fullName evidence="2">Putative lyase</fullName>
    </submittedName>
</protein>
<dbReference type="OrthoDB" id="207906at2"/>
<proteinExistence type="predicted"/>
<dbReference type="Gene3D" id="1.25.10.10">
    <property type="entry name" value="Leucine-rich Repeat Variant"/>
    <property type="match status" value="6"/>
</dbReference>
<keyword evidence="2" id="KW-0456">Lyase</keyword>
<dbReference type="PANTHER" id="PTHR12697">
    <property type="entry name" value="PBS LYASE HEAT-LIKE PROTEIN"/>
    <property type="match status" value="1"/>
</dbReference>
<dbReference type="GO" id="GO:0016829">
    <property type="term" value="F:lyase activity"/>
    <property type="evidence" value="ECO:0007669"/>
    <property type="project" value="UniProtKB-KW"/>
</dbReference>
<dbReference type="SMART" id="SM00567">
    <property type="entry name" value="EZ_HEAT"/>
    <property type="match status" value="14"/>
</dbReference>
<dbReference type="SUPFAM" id="SSF48371">
    <property type="entry name" value="ARM repeat"/>
    <property type="match status" value="1"/>
</dbReference>
<dbReference type="Proteomes" id="UP000317318">
    <property type="component" value="Chromosome"/>
</dbReference>
<dbReference type="EMBL" id="CP036268">
    <property type="protein sequence ID" value="QDT37853.1"/>
    <property type="molecule type" value="Genomic_DNA"/>
</dbReference>